<dbReference type="RefSeq" id="WP_003993873.1">
    <property type="nucleotide sequence ID" value="NZ_GG657757.1"/>
</dbReference>
<accession>D9X2Q1</accession>
<evidence type="ECO:0000313" key="1">
    <source>
        <dbReference type="EMBL" id="EFL35738.1"/>
    </source>
</evidence>
<dbReference type="HOGENOM" id="CLU_063871_0_0_11"/>
<dbReference type="Proteomes" id="UP000004184">
    <property type="component" value="Unassembled WGS sequence"/>
</dbReference>
<dbReference type="OrthoDB" id="3280727at2"/>
<evidence type="ECO:0000313" key="2">
    <source>
        <dbReference type="Proteomes" id="UP000004184"/>
    </source>
</evidence>
<reference evidence="2" key="1">
    <citation type="submission" date="2009-02" db="EMBL/GenBank/DDBJ databases">
        <title>Annotation of Streptomyces viridochromogenes strain DSM 40736.</title>
        <authorList>
            <consortium name="The Broad Institute Genome Sequencing Platform"/>
            <consortium name="Broad Institute Microbial Sequencing Center"/>
            <person name="Fischbach M."/>
            <person name="Godfrey P."/>
            <person name="Ward D."/>
            <person name="Young S."/>
            <person name="Zeng Q."/>
            <person name="Koehrsen M."/>
            <person name="Alvarado L."/>
            <person name="Berlin A.M."/>
            <person name="Bochicchio J."/>
            <person name="Borenstein D."/>
            <person name="Chapman S.B."/>
            <person name="Chen Z."/>
            <person name="Engels R."/>
            <person name="Freedman E."/>
            <person name="Gellesch M."/>
            <person name="Goldberg J."/>
            <person name="Griggs A."/>
            <person name="Gujja S."/>
            <person name="Heilman E.R."/>
            <person name="Heiman D.I."/>
            <person name="Hepburn T.A."/>
            <person name="Howarth C."/>
            <person name="Jen D."/>
            <person name="Larson L."/>
            <person name="Lewis B."/>
            <person name="Mehta T."/>
            <person name="Park D."/>
            <person name="Pearson M."/>
            <person name="Richards J."/>
            <person name="Roberts A."/>
            <person name="Saif S."/>
            <person name="Shea T.D."/>
            <person name="Shenoy N."/>
            <person name="Sisk P."/>
            <person name="Stolte C."/>
            <person name="Sykes S.N."/>
            <person name="Thomson T."/>
            <person name="Walk T."/>
            <person name="White J."/>
            <person name="Yandava C."/>
            <person name="Straight P."/>
            <person name="Clardy J."/>
            <person name="Hung D."/>
            <person name="Kolter R."/>
            <person name="Mekalanos J."/>
            <person name="Walker S."/>
            <person name="Walsh C.T."/>
            <person name="Wieland-Brown L.C."/>
            <person name="Haas B."/>
            <person name="Nusbaum C."/>
            <person name="Birren B."/>
        </authorList>
    </citation>
    <scope>NUCLEOTIDE SEQUENCE [LARGE SCALE GENOMIC DNA]</scope>
    <source>
        <strain evidence="2">DSM 40736 / JCM 4977 / BCRC 1201 / Tue 494</strain>
    </source>
</reference>
<gene>
    <name evidence="1" type="ORF">SSQG_06256</name>
</gene>
<dbReference type="EMBL" id="GG657757">
    <property type="protein sequence ID" value="EFL35738.1"/>
    <property type="molecule type" value="Genomic_DNA"/>
</dbReference>
<sequence length="349" mass="37163">MIVFGCARCGAELTVPVSRVALPAHAHQRYGHELLPALMESGTYAVDPEPFGPPWRLWSEVGAEGAAARGVFAPVPALSFGAPGAVVVAPGDVRGTVLIPERCDGYCLGLDGRDGPNLACARCGRAVATRVDDCTFWQTVWLAPEAVQPLTTDGSARPADWEALTRESEAIPPVEPGGWWDPRWEAAVGVALAHLLAASEGVPVDVPEGLLAETFGRALDILLPAEGAQRKMAALAGPGLSPPGPAPDIALVPRHPGTGETWQPPPGIAHAVPLAADVWLHLAFHAERSPLPLSGDILRDEPPPPRSHSLFRPDSRILLAALARLPAVREPWLRAIYDRVNAYPYRRPF</sequence>
<name>D9X2Q1_STRVT</name>
<dbReference type="AlphaFoldDB" id="D9X2Q1"/>
<proteinExistence type="predicted"/>
<dbReference type="eggNOG" id="ENOG5033RXT">
    <property type="taxonomic scope" value="Bacteria"/>
</dbReference>
<keyword evidence="2" id="KW-1185">Reference proteome</keyword>
<dbReference type="STRING" id="591159.SSQG_06256"/>
<protein>
    <submittedName>
        <fullName evidence="1">Uncharacterized protein</fullName>
    </submittedName>
</protein>
<organism evidence="1 2">
    <name type="scientific">Streptomyces viridochromogenes (strain DSM 40736 / JCM 4977 / BCRC 1201 / Tue 494)</name>
    <dbReference type="NCBI Taxonomy" id="591159"/>
    <lineage>
        <taxon>Bacteria</taxon>
        <taxon>Bacillati</taxon>
        <taxon>Actinomycetota</taxon>
        <taxon>Actinomycetes</taxon>
        <taxon>Kitasatosporales</taxon>
        <taxon>Streptomycetaceae</taxon>
        <taxon>Streptomyces</taxon>
    </lineage>
</organism>